<name>A0A914XBQ4_9BILA</name>
<dbReference type="GO" id="GO:0000785">
    <property type="term" value="C:chromatin"/>
    <property type="evidence" value="ECO:0007669"/>
    <property type="project" value="TreeGrafter"/>
</dbReference>
<dbReference type="PANTHER" id="PTHR10694:SF129">
    <property type="entry name" value="LYSINE-SPECIFIC DEMETHYLASE 4B-RELATED"/>
    <property type="match status" value="1"/>
</dbReference>
<keyword evidence="6" id="KW-0862">Zinc</keyword>
<dbReference type="InterPro" id="IPR019787">
    <property type="entry name" value="Znf_PHD-finger"/>
</dbReference>
<evidence type="ECO:0000256" key="5">
    <source>
        <dbReference type="ARBA" id="ARBA00022771"/>
    </source>
</evidence>
<dbReference type="InterPro" id="IPR001965">
    <property type="entry name" value="Znf_PHD"/>
</dbReference>
<keyword evidence="15" id="KW-1185">Reference proteome</keyword>
<evidence type="ECO:0000256" key="4">
    <source>
        <dbReference type="ARBA" id="ARBA00022723"/>
    </source>
</evidence>
<dbReference type="Pfam" id="PF13832">
    <property type="entry name" value="zf-HC5HC2H_2"/>
    <property type="match status" value="1"/>
</dbReference>
<dbReference type="Pfam" id="PF13831">
    <property type="entry name" value="PHD_2"/>
    <property type="match status" value="1"/>
</dbReference>
<dbReference type="Pfam" id="PF02373">
    <property type="entry name" value="JmjC"/>
    <property type="match status" value="1"/>
</dbReference>
<evidence type="ECO:0000256" key="11">
    <source>
        <dbReference type="SAM" id="MobiDB-lite"/>
    </source>
</evidence>
<keyword evidence="7" id="KW-0156">Chromatin regulator</keyword>
<comment type="similarity">
    <text evidence="2">Belongs to the JHDM3 histone demethylase family.</text>
</comment>
<dbReference type="PROSITE" id="PS51805">
    <property type="entry name" value="EPHD"/>
    <property type="match status" value="1"/>
</dbReference>
<dbReference type="InterPro" id="IPR013083">
    <property type="entry name" value="Znf_RING/FYVE/PHD"/>
</dbReference>
<dbReference type="InterPro" id="IPR003349">
    <property type="entry name" value="JmjN"/>
</dbReference>
<sequence>MIEDDGEEWRSTGTAEVMVFRPTMEEFRDFPGYIEKIERQGAHLKCGIVKVIPPAEWHPRPSRKGDYSDVDSFVLQSPVKERFVGQSGCYTKYNTVYKKSLTVGEYKQLANNPKYLPPSINLKDLERHYWRNLLFHEPIYGADTPGSIYDEGIKEWNINRLGTILDLLGDECNVEIQGVNTAYLYFGMWKTTFPWHVEDMDLYSINYLHYGAPKFWYGIPATAADRFEGLASQFFSQSSAECKAFLRHKMHLVSPFLLKSHNIHFGTMVQRAGEFMITFPRGYHAGFNTGYNCAESTNFASQRWIDYGKKAILCTCRDDTVRVDMTPFMRKYRPDEFDAWHQYWYGERLPQPTKSCRSKRHPISHDKNGRKTNKSASSASEKRRKRDKSESGDSSMEQLAASTSQLSEDWSQPLEKLWIWRFADFEAEREFNRSMALEEPHCAVCQYFVPRSLCKKADRIPKYSRRLVSNLCFSKDPAKAVIQAEEKEDRLISCRTCCITVHVSCYGVGAVSDSWECARCQDAARVYVECRLCCLRGGPLVPVEQYGWVHVICAIFHRKAVFVDPSSKKTVKIEFEDKGDDAPYQCNYCKSDAGALVTCASCLPADALVFHPTCGRLAGVSYEFRDWPVLVAVVCPNHTTGPDEEHDLPPIKIGERVIVWLEEGTKVQRGVVESKKSETFCVVDFDDGSISNDLYPQDISYCECSASGCKGNHVSGAKVRISWTDGLVYGGVFRRSTTAMIYKVKLKDENTSVEVFRDEVYGPNEVIPDTVLERLNETK</sequence>
<evidence type="ECO:0000256" key="9">
    <source>
        <dbReference type="ARBA" id="ARBA00023242"/>
    </source>
</evidence>
<evidence type="ECO:0000259" key="14">
    <source>
        <dbReference type="PROSITE" id="PS51805"/>
    </source>
</evidence>
<organism evidence="15 16">
    <name type="scientific">Plectus sambesii</name>
    <dbReference type="NCBI Taxonomy" id="2011161"/>
    <lineage>
        <taxon>Eukaryota</taxon>
        <taxon>Metazoa</taxon>
        <taxon>Ecdysozoa</taxon>
        <taxon>Nematoda</taxon>
        <taxon>Chromadorea</taxon>
        <taxon>Plectida</taxon>
        <taxon>Plectina</taxon>
        <taxon>Plectoidea</taxon>
        <taxon>Plectidae</taxon>
        <taxon>Plectus</taxon>
    </lineage>
</organism>
<keyword evidence="8" id="KW-0223">Dioxygenase</keyword>
<accession>A0A914XBQ4</accession>
<dbReference type="SUPFAM" id="SSF63748">
    <property type="entry name" value="Tudor/PWWP/MBT"/>
    <property type="match status" value="1"/>
</dbReference>
<dbReference type="Gene3D" id="2.60.120.650">
    <property type="entry name" value="Cupin"/>
    <property type="match status" value="1"/>
</dbReference>
<proteinExistence type="inferred from homology"/>
<reference evidence="16" key="1">
    <citation type="submission" date="2022-11" db="UniProtKB">
        <authorList>
            <consortium name="WormBaseParasite"/>
        </authorList>
    </citation>
    <scope>IDENTIFICATION</scope>
</reference>
<dbReference type="GO" id="GO:0010468">
    <property type="term" value="P:regulation of gene expression"/>
    <property type="evidence" value="ECO:0007669"/>
    <property type="project" value="TreeGrafter"/>
</dbReference>
<feature type="compositionally biased region" description="Polar residues" evidence="11">
    <location>
        <begin position="396"/>
        <end position="406"/>
    </location>
</feature>
<dbReference type="Gene3D" id="2.30.30.140">
    <property type="match status" value="1"/>
</dbReference>
<dbReference type="SMART" id="SM00545">
    <property type="entry name" value="JmjN"/>
    <property type="match status" value="1"/>
</dbReference>
<dbReference type="InterPro" id="IPR034732">
    <property type="entry name" value="EPHD"/>
</dbReference>
<dbReference type="GO" id="GO:0008270">
    <property type="term" value="F:zinc ion binding"/>
    <property type="evidence" value="ECO:0007669"/>
    <property type="project" value="UniProtKB-KW"/>
</dbReference>
<dbReference type="Gene3D" id="3.10.330.70">
    <property type="match status" value="1"/>
</dbReference>
<dbReference type="SUPFAM" id="SSF51197">
    <property type="entry name" value="Clavaminate synthase-like"/>
    <property type="match status" value="1"/>
</dbReference>
<keyword evidence="9" id="KW-0539">Nucleus</keyword>
<evidence type="ECO:0000256" key="1">
    <source>
        <dbReference type="ARBA" id="ARBA00004123"/>
    </source>
</evidence>
<dbReference type="GO" id="GO:0051864">
    <property type="term" value="F:histone H3K36 demethylase activity"/>
    <property type="evidence" value="ECO:0007669"/>
    <property type="project" value="TreeGrafter"/>
</dbReference>
<feature type="domain" description="JmjN" evidence="12">
    <location>
        <begin position="17"/>
        <end position="60"/>
    </location>
</feature>
<comment type="catalytic activity">
    <reaction evidence="10">
        <text>N(6),N(6),N(6)-trimethyl-L-lysyl(9)-[histone H3] + 2 2-oxoglutarate + 2 O2 = N(6)-methyl-L-lysyl(9)-[histone H3] + 2 formaldehyde + 2 succinate + 2 CO2</text>
        <dbReference type="Rhea" id="RHEA:60200"/>
        <dbReference type="Rhea" id="RHEA-COMP:15538"/>
        <dbReference type="Rhea" id="RHEA-COMP:15542"/>
        <dbReference type="ChEBI" id="CHEBI:15379"/>
        <dbReference type="ChEBI" id="CHEBI:16526"/>
        <dbReference type="ChEBI" id="CHEBI:16810"/>
        <dbReference type="ChEBI" id="CHEBI:16842"/>
        <dbReference type="ChEBI" id="CHEBI:30031"/>
        <dbReference type="ChEBI" id="CHEBI:61929"/>
        <dbReference type="ChEBI" id="CHEBI:61961"/>
        <dbReference type="EC" id="1.14.11.66"/>
    </reaction>
</comment>
<keyword evidence="5" id="KW-0863">Zinc-finger</keyword>
<evidence type="ECO:0000313" key="15">
    <source>
        <dbReference type="Proteomes" id="UP000887566"/>
    </source>
</evidence>
<dbReference type="Pfam" id="PF02375">
    <property type="entry name" value="JmjN"/>
    <property type="match status" value="1"/>
</dbReference>
<dbReference type="Proteomes" id="UP000887566">
    <property type="component" value="Unplaced"/>
</dbReference>
<feature type="region of interest" description="Disordered" evidence="11">
    <location>
        <begin position="352"/>
        <end position="406"/>
    </location>
</feature>
<protein>
    <recommendedName>
        <fullName evidence="3">[histone H3]-trimethyl-L-lysine(9) demethylase</fullName>
        <ecNumber evidence="3">1.14.11.66</ecNumber>
    </recommendedName>
</protein>
<evidence type="ECO:0000313" key="16">
    <source>
        <dbReference type="WBParaSite" id="PSAMB.scaffold7271size7924.g29853.t1"/>
    </source>
</evidence>
<dbReference type="GO" id="GO:0140684">
    <property type="term" value="F:histone H3K9me2/H3K9me3 demethylase activity"/>
    <property type="evidence" value="ECO:0007669"/>
    <property type="project" value="UniProtKB-EC"/>
</dbReference>
<dbReference type="InterPro" id="IPR003347">
    <property type="entry name" value="JmjC_dom"/>
</dbReference>
<keyword evidence="4" id="KW-0479">Metal-binding</keyword>
<evidence type="ECO:0000259" key="12">
    <source>
        <dbReference type="PROSITE" id="PS51183"/>
    </source>
</evidence>
<dbReference type="PROSITE" id="PS51183">
    <property type="entry name" value="JMJN"/>
    <property type="match status" value="1"/>
</dbReference>
<evidence type="ECO:0000256" key="7">
    <source>
        <dbReference type="ARBA" id="ARBA00022853"/>
    </source>
</evidence>
<dbReference type="WBParaSite" id="PSAMB.scaffold7271size7924.g29853.t1">
    <property type="protein sequence ID" value="PSAMB.scaffold7271size7924.g29853.t1"/>
    <property type="gene ID" value="PSAMB.scaffold7271size7924.g29853"/>
</dbReference>
<comment type="subcellular location">
    <subcellularLocation>
        <location evidence="1">Nucleus</location>
    </subcellularLocation>
</comment>
<dbReference type="SUPFAM" id="SSF57903">
    <property type="entry name" value="FYVE/PHD zinc finger"/>
    <property type="match status" value="1"/>
</dbReference>
<dbReference type="SMART" id="SM00558">
    <property type="entry name" value="JmjC"/>
    <property type="match status" value="1"/>
</dbReference>
<evidence type="ECO:0000256" key="10">
    <source>
        <dbReference type="ARBA" id="ARBA00049349"/>
    </source>
</evidence>
<feature type="domain" description="JmjC" evidence="13">
    <location>
        <begin position="150"/>
        <end position="316"/>
    </location>
</feature>
<feature type="domain" description="PHD-type" evidence="14">
    <location>
        <begin position="527"/>
        <end position="639"/>
    </location>
</feature>
<evidence type="ECO:0000256" key="8">
    <source>
        <dbReference type="ARBA" id="ARBA00022964"/>
    </source>
</evidence>
<dbReference type="SMART" id="SM00249">
    <property type="entry name" value="PHD"/>
    <property type="match status" value="2"/>
</dbReference>
<evidence type="ECO:0000259" key="13">
    <source>
        <dbReference type="PROSITE" id="PS51184"/>
    </source>
</evidence>
<evidence type="ECO:0000256" key="3">
    <source>
        <dbReference type="ARBA" id="ARBA00012900"/>
    </source>
</evidence>
<dbReference type="PROSITE" id="PS51184">
    <property type="entry name" value="JMJC"/>
    <property type="match status" value="1"/>
</dbReference>
<evidence type="ECO:0000256" key="2">
    <source>
        <dbReference type="ARBA" id="ARBA00009711"/>
    </source>
</evidence>
<keyword evidence="8" id="KW-0560">Oxidoreductase</keyword>
<dbReference type="PANTHER" id="PTHR10694">
    <property type="entry name" value="LYSINE-SPECIFIC DEMETHYLASE"/>
    <property type="match status" value="1"/>
</dbReference>
<dbReference type="EC" id="1.14.11.66" evidence="3"/>
<dbReference type="GO" id="GO:0005634">
    <property type="term" value="C:nucleus"/>
    <property type="evidence" value="ECO:0007669"/>
    <property type="project" value="UniProtKB-SubCell"/>
</dbReference>
<dbReference type="Gene3D" id="3.30.40.10">
    <property type="entry name" value="Zinc/RING finger domain, C3HC4 (zinc finger)"/>
    <property type="match status" value="1"/>
</dbReference>
<dbReference type="InterPro" id="IPR011011">
    <property type="entry name" value="Znf_FYVE_PHD"/>
</dbReference>
<dbReference type="AlphaFoldDB" id="A0A914XBQ4"/>
<evidence type="ECO:0000256" key="6">
    <source>
        <dbReference type="ARBA" id="ARBA00022833"/>
    </source>
</evidence>